<dbReference type="GO" id="GO:0000287">
    <property type="term" value="F:magnesium ion binding"/>
    <property type="evidence" value="ECO:0007669"/>
    <property type="project" value="UniProtKB-UniRule"/>
</dbReference>
<dbReference type="InterPro" id="IPR015848">
    <property type="entry name" value="PNPase_PH_RNA-bd_bac/org-type"/>
</dbReference>
<dbReference type="SMART" id="SM00316">
    <property type="entry name" value="S1"/>
    <property type="match status" value="1"/>
</dbReference>
<dbReference type="EMBL" id="VFPQ01000001">
    <property type="protein sequence ID" value="TQM76439.1"/>
    <property type="molecule type" value="Genomic_DNA"/>
</dbReference>
<keyword evidence="5 8" id="KW-0479">Metal-binding</keyword>
<dbReference type="NCBIfam" id="TIGR03591">
    <property type="entry name" value="polynuc_phos"/>
    <property type="match status" value="1"/>
</dbReference>
<dbReference type="GO" id="GO:0003723">
    <property type="term" value="F:RNA binding"/>
    <property type="evidence" value="ECO:0007669"/>
    <property type="project" value="UniProtKB-UniRule"/>
</dbReference>
<feature type="region of interest" description="Disordered" evidence="9">
    <location>
        <begin position="726"/>
        <end position="772"/>
    </location>
</feature>
<gene>
    <name evidence="8" type="primary">pnp</name>
    <name evidence="11" type="ORF">FHX40_3173</name>
</gene>
<dbReference type="InterPro" id="IPR036456">
    <property type="entry name" value="PNPase_PH_RNA-bd_sf"/>
</dbReference>
<dbReference type="InterPro" id="IPR014069">
    <property type="entry name" value="GPSI/PNP"/>
</dbReference>
<dbReference type="InterPro" id="IPR036345">
    <property type="entry name" value="ExoRNase_PH_dom2_sf"/>
</dbReference>
<dbReference type="InterPro" id="IPR020568">
    <property type="entry name" value="Ribosomal_Su5_D2-typ_SF"/>
</dbReference>
<comment type="similarity">
    <text evidence="1 8">Belongs to the polyribonucleotide nucleotidyltransferase family.</text>
</comment>
<comment type="catalytic activity">
    <reaction evidence="8">
        <text>RNA(n+1) + phosphate = RNA(n) + a ribonucleoside 5'-diphosphate</text>
        <dbReference type="Rhea" id="RHEA:22096"/>
        <dbReference type="Rhea" id="RHEA-COMP:14527"/>
        <dbReference type="Rhea" id="RHEA-COMP:17342"/>
        <dbReference type="ChEBI" id="CHEBI:43474"/>
        <dbReference type="ChEBI" id="CHEBI:57930"/>
        <dbReference type="ChEBI" id="CHEBI:140395"/>
        <dbReference type="EC" id="2.7.7.8"/>
    </reaction>
</comment>
<dbReference type="NCBIfam" id="TIGR02696">
    <property type="entry name" value="pppGpp_PNP"/>
    <property type="match status" value="1"/>
</dbReference>
<dbReference type="InterPro" id="IPR004087">
    <property type="entry name" value="KH_dom"/>
</dbReference>
<dbReference type="InterPro" id="IPR001247">
    <property type="entry name" value="ExoRNase_PH_dom1"/>
</dbReference>
<comment type="function">
    <text evidence="8">Involved in mRNA degradation. Catalyzes the phosphorolysis of single-stranded polyribonucleotides processively in the 3'- to 5'-direction.</text>
</comment>
<dbReference type="PANTHER" id="PTHR11252">
    <property type="entry name" value="POLYRIBONUCLEOTIDE NUCLEOTIDYLTRANSFERASE"/>
    <property type="match status" value="1"/>
</dbReference>
<evidence type="ECO:0000256" key="8">
    <source>
        <dbReference type="HAMAP-Rule" id="MF_01595"/>
    </source>
</evidence>
<dbReference type="InterPro" id="IPR012340">
    <property type="entry name" value="NA-bd_OB-fold"/>
</dbReference>
<dbReference type="SUPFAM" id="SSF55666">
    <property type="entry name" value="Ribonuclease PH domain 2-like"/>
    <property type="match status" value="2"/>
</dbReference>
<reference evidence="11 12" key="1">
    <citation type="submission" date="2019-06" db="EMBL/GenBank/DDBJ databases">
        <title>Sequencing the genomes of 1000 actinobacteria strains.</title>
        <authorList>
            <person name="Klenk H.-P."/>
        </authorList>
    </citation>
    <scope>NUCLEOTIDE SEQUENCE [LARGE SCALE GENOMIC DNA]</scope>
    <source>
        <strain evidence="11 12">DSM 43186</strain>
    </source>
</reference>
<comment type="caution">
    <text evidence="11">The sequence shown here is derived from an EMBL/GenBank/DDBJ whole genome shotgun (WGS) entry which is preliminary data.</text>
</comment>
<dbReference type="GO" id="GO:0006396">
    <property type="term" value="P:RNA processing"/>
    <property type="evidence" value="ECO:0007669"/>
    <property type="project" value="InterPro"/>
</dbReference>
<dbReference type="SUPFAM" id="SSF50249">
    <property type="entry name" value="Nucleic acid-binding proteins"/>
    <property type="match status" value="1"/>
</dbReference>
<keyword evidence="3 8" id="KW-0808">Transferase</keyword>
<dbReference type="InterPro" id="IPR012162">
    <property type="entry name" value="PNPase"/>
</dbReference>
<dbReference type="PIRSF" id="PIRSF005499">
    <property type="entry name" value="PNPase"/>
    <property type="match status" value="1"/>
</dbReference>
<dbReference type="EC" id="2.7.7.8" evidence="8"/>
<accession>A0A543J0U1</accession>
<dbReference type="CDD" id="cd02393">
    <property type="entry name" value="KH-I_PNPase"/>
    <property type="match status" value="1"/>
</dbReference>
<dbReference type="FunFam" id="2.40.50.140:FF:000069">
    <property type="entry name" value="Polyribonucleotide nucleotidyltransferase"/>
    <property type="match status" value="1"/>
</dbReference>
<sequence length="772" mass="83214">MEGVHTTEAVIDNGSFGTRVVRFETGRLARQAAGSAVAYLDDETMVLSATTVSKQPKEALDFFPLTVDVEERMYAAGRIPGSFFRREGRPSEDAILTCRLIDRPLRPSFAKGLRNEIQIIATILALHPDHLYDVVAINAASMSTQLAGLPFSGPIGGVRVALIEGQWVAFPTHSELERATFDMVVAGRVLEDGDVAIMMVEAESTKNTLQLIEEGGTPPDEQRVAEGLEAAKPFIKVLCDAQTRLAEVAGKEPVEYPLFIDYHEDAYEAVVNAVRSELAAALTIPSKQEREAELERVRALAAEKLLADFEGREKEIAAAFRALTKKLIRERIINEGVRIDGRGPKDIRQLNAEVHVVPRVHGSALFERGETQILGITTLNMLRMEQMIDSLSPERTKRYMHNYNMPPYSTGETGRVGSPKRREIGHGALAERALIPVLPSREEFPYAIRQVSEALGSNGSTSMGSVCASTMSLLDAGVPLKDMVAGIAMGLIYENGQYVTLTDILGAEDAFGDMDFKVAGTRDIITALQLDTKLDGIPAEVLAGALKQAKAARLAILDVMREAIDAPAEMNPTAPRIITIKVPVDKIGEVIGPKGKMINQIQDETGAEITIEDDGTIYIGATDGPSAEAARAAINAIANPHMPEVGERYLGTVVKIAAFGAFVSLLPGKDGLLHVSQIRKLHGGKRIDNVEDVMSVGEKIQVEIAEIDPRGKLSLVPVEVIEAEAKKAKEKEAAKAGAAAKAGGGGAEQGESSSTGRRRRTRSRGARNEGNS</sequence>
<keyword evidence="6 8" id="KW-0460">Magnesium</keyword>
<dbReference type="GO" id="GO:0006402">
    <property type="term" value="P:mRNA catabolic process"/>
    <property type="evidence" value="ECO:0007669"/>
    <property type="project" value="UniProtKB-UniRule"/>
</dbReference>
<feature type="binding site" evidence="8">
    <location>
        <position position="509"/>
    </location>
    <ligand>
        <name>Mg(2+)</name>
        <dbReference type="ChEBI" id="CHEBI:18420"/>
    </ligand>
</feature>
<dbReference type="Gene3D" id="3.30.1370.10">
    <property type="entry name" value="K Homology domain, type 1"/>
    <property type="match status" value="1"/>
</dbReference>
<evidence type="ECO:0000256" key="7">
    <source>
        <dbReference type="ARBA" id="ARBA00022884"/>
    </source>
</evidence>
<dbReference type="GO" id="GO:0004654">
    <property type="term" value="F:polyribonucleotide nucleotidyltransferase activity"/>
    <property type="evidence" value="ECO:0007669"/>
    <property type="project" value="UniProtKB-UniRule"/>
</dbReference>
<comment type="subcellular location">
    <subcellularLocation>
        <location evidence="8">Cytoplasm</location>
    </subcellularLocation>
</comment>
<dbReference type="CDD" id="cd04472">
    <property type="entry name" value="S1_PNPase"/>
    <property type="match status" value="1"/>
</dbReference>
<feature type="domain" description="S1 motif" evidence="10">
    <location>
        <begin position="646"/>
        <end position="718"/>
    </location>
</feature>
<dbReference type="SUPFAM" id="SSF54211">
    <property type="entry name" value="Ribosomal protein S5 domain 2-like"/>
    <property type="match status" value="2"/>
</dbReference>
<dbReference type="AlphaFoldDB" id="A0A543J0U1"/>
<protein>
    <recommendedName>
        <fullName evidence="8">Polyribonucleotide nucleotidyltransferase</fullName>
        <ecNumber evidence="8">2.7.7.8</ecNumber>
    </recommendedName>
    <alternativeName>
        <fullName evidence="8">Polynucleotide phosphorylase</fullName>
        <shortName evidence="8">PNPase</shortName>
    </alternativeName>
</protein>
<proteinExistence type="inferred from homology"/>
<dbReference type="PROSITE" id="PS50084">
    <property type="entry name" value="KH_TYPE_1"/>
    <property type="match status" value="1"/>
</dbReference>
<name>A0A543J0U1_9ACTN</name>
<dbReference type="InterPro" id="IPR003029">
    <property type="entry name" value="S1_domain"/>
</dbReference>
<dbReference type="NCBIfam" id="NF008805">
    <property type="entry name" value="PRK11824.1"/>
    <property type="match status" value="1"/>
</dbReference>
<keyword evidence="4 8" id="KW-0548">Nucleotidyltransferase</keyword>
<dbReference type="RefSeq" id="WP_142260322.1">
    <property type="nucleotide sequence ID" value="NZ_BMPV01000001.1"/>
</dbReference>
<dbReference type="SUPFAM" id="SSF46915">
    <property type="entry name" value="Polynucleotide phosphorylase/guanosine pentaphosphate synthase (PNPase/GPSI), domain 3"/>
    <property type="match status" value="1"/>
</dbReference>
<dbReference type="Pfam" id="PF01138">
    <property type="entry name" value="RNase_PH"/>
    <property type="match status" value="2"/>
</dbReference>
<evidence type="ECO:0000313" key="12">
    <source>
        <dbReference type="Proteomes" id="UP000319213"/>
    </source>
</evidence>
<feature type="compositionally biased region" description="Basic residues" evidence="9">
    <location>
        <begin position="756"/>
        <end position="765"/>
    </location>
</feature>
<dbReference type="CDD" id="cd11364">
    <property type="entry name" value="RNase_PH_PNPase_2"/>
    <property type="match status" value="1"/>
</dbReference>
<dbReference type="FunFam" id="3.30.1370.10:FF:000001">
    <property type="entry name" value="Polyribonucleotide nucleotidyltransferase"/>
    <property type="match status" value="1"/>
</dbReference>
<dbReference type="Gene3D" id="3.30.230.70">
    <property type="entry name" value="GHMP Kinase, N-terminal domain"/>
    <property type="match status" value="2"/>
</dbReference>
<evidence type="ECO:0000256" key="3">
    <source>
        <dbReference type="ARBA" id="ARBA00022679"/>
    </source>
</evidence>
<keyword evidence="2 8" id="KW-0963">Cytoplasm</keyword>
<dbReference type="PANTHER" id="PTHR11252:SF0">
    <property type="entry name" value="POLYRIBONUCLEOTIDE NUCLEOTIDYLTRANSFERASE 1, MITOCHONDRIAL"/>
    <property type="match status" value="1"/>
</dbReference>
<dbReference type="Pfam" id="PF03725">
    <property type="entry name" value="RNase_PH_C"/>
    <property type="match status" value="1"/>
</dbReference>
<dbReference type="Pfam" id="PF00013">
    <property type="entry name" value="KH_1"/>
    <property type="match status" value="1"/>
</dbReference>
<keyword evidence="12" id="KW-1185">Reference proteome</keyword>
<dbReference type="Gene3D" id="2.40.50.140">
    <property type="entry name" value="Nucleic acid-binding proteins"/>
    <property type="match status" value="1"/>
</dbReference>
<dbReference type="SMART" id="SM00322">
    <property type="entry name" value="KH"/>
    <property type="match status" value="1"/>
</dbReference>
<dbReference type="InterPro" id="IPR036612">
    <property type="entry name" value="KH_dom_type_1_sf"/>
</dbReference>
<dbReference type="OrthoDB" id="9804305at2"/>
<keyword evidence="7 8" id="KW-0694">RNA-binding</keyword>
<dbReference type="SUPFAM" id="SSF54791">
    <property type="entry name" value="Eukaryotic type KH-domain (KH-domain type I)"/>
    <property type="match status" value="1"/>
</dbReference>
<comment type="cofactor">
    <cofactor evidence="8">
        <name>Mg(2+)</name>
        <dbReference type="ChEBI" id="CHEBI:18420"/>
    </cofactor>
</comment>
<evidence type="ECO:0000256" key="5">
    <source>
        <dbReference type="ARBA" id="ARBA00022723"/>
    </source>
</evidence>
<dbReference type="Pfam" id="PF03726">
    <property type="entry name" value="PNPase"/>
    <property type="match status" value="1"/>
</dbReference>
<dbReference type="FunFam" id="3.30.230.70:FF:000001">
    <property type="entry name" value="Polyribonucleotide nucleotidyltransferase"/>
    <property type="match status" value="1"/>
</dbReference>
<organism evidence="11 12">
    <name type="scientific">Thermopolyspora flexuosa</name>
    <dbReference type="NCBI Taxonomy" id="103836"/>
    <lineage>
        <taxon>Bacteria</taxon>
        <taxon>Bacillati</taxon>
        <taxon>Actinomycetota</taxon>
        <taxon>Actinomycetes</taxon>
        <taxon>Streptosporangiales</taxon>
        <taxon>Streptosporangiaceae</taxon>
        <taxon>Thermopolyspora</taxon>
    </lineage>
</organism>
<dbReference type="FunFam" id="3.30.230.70:FF:000002">
    <property type="entry name" value="Polyribonucleotide nucleotidyltransferase"/>
    <property type="match status" value="1"/>
</dbReference>
<evidence type="ECO:0000313" key="11">
    <source>
        <dbReference type="EMBL" id="TQM76439.1"/>
    </source>
</evidence>
<evidence type="ECO:0000256" key="9">
    <source>
        <dbReference type="SAM" id="MobiDB-lite"/>
    </source>
</evidence>
<dbReference type="InterPro" id="IPR004088">
    <property type="entry name" value="KH_dom_type_1"/>
</dbReference>
<dbReference type="GO" id="GO:0005829">
    <property type="term" value="C:cytosol"/>
    <property type="evidence" value="ECO:0007669"/>
    <property type="project" value="TreeGrafter"/>
</dbReference>
<dbReference type="InterPro" id="IPR015847">
    <property type="entry name" value="ExoRNase_PH_dom2"/>
</dbReference>
<evidence type="ECO:0000256" key="1">
    <source>
        <dbReference type="ARBA" id="ARBA00007404"/>
    </source>
</evidence>
<dbReference type="Proteomes" id="UP000319213">
    <property type="component" value="Unassembled WGS sequence"/>
</dbReference>
<evidence type="ECO:0000256" key="2">
    <source>
        <dbReference type="ARBA" id="ARBA00022490"/>
    </source>
</evidence>
<dbReference type="Pfam" id="PF00575">
    <property type="entry name" value="S1"/>
    <property type="match status" value="1"/>
</dbReference>
<evidence type="ECO:0000256" key="4">
    <source>
        <dbReference type="ARBA" id="ARBA00022695"/>
    </source>
</evidence>
<evidence type="ECO:0000256" key="6">
    <source>
        <dbReference type="ARBA" id="ARBA00022842"/>
    </source>
</evidence>
<dbReference type="InterPro" id="IPR027408">
    <property type="entry name" value="PNPase/RNase_PH_dom_sf"/>
</dbReference>
<dbReference type="GO" id="GO:0000175">
    <property type="term" value="F:3'-5'-RNA exonuclease activity"/>
    <property type="evidence" value="ECO:0007669"/>
    <property type="project" value="TreeGrafter"/>
</dbReference>
<evidence type="ECO:0000259" key="10">
    <source>
        <dbReference type="PROSITE" id="PS50126"/>
    </source>
</evidence>
<dbReference type="HAMAP" id="MF_01595">
    <property type="entry name" value="PNPase"/>
    <property type="match status" value="1"/>
</dbReference>
<dbReference type="PROSITE" id="PS50126">
    <property type="entry name" value="S1"/>
    <property type="match status" value="1"/>
</dbReference>
<feature type="binding site" evidence="8">
    <location>
        <position position="515"/>
    </location>
    <ligand>
        <name>Mg(2+)</name>
        <dbReference type="ChEBI" id="CHEBI:18420"/>
    </ligand>
</feature>